<dbReference type="Gene3D" id="3.40.50.300">
    <property type="entry name" value="P-loop containing nucleotide triphosphate hydrolases"/>
    <property type="match status" value="1"/>
</dbReference>
<sequence length="306" mass="34411">MIGLVLRSTGSWYEVKADDGNTYQCRTRGKLRLSGVKTTNPIAVGDIVEFDREDNENTGLIHKIQPRENYIIRKSIKNKNHGHIIASNLDQVLLVATLTYPKTSLGFIDRFLVSAEAFRIPQIIVFNKSDLLNEKDQKKLAEIIETYEHIGVTCLTCSAQNNEGIEPIKEILKGKKTLISGHSGVGKSTLINSIDPNLNLKTSEVSDFAEKGVHTTTFAEMFQLDDDTFIIDTPGIKELGLIDIEEEELSDYFPEMRELSGDCKFHNCKHLHEPGCAIQMAVDEGEIAESRYKSYLSMLEDSDNRR</sequence>
<keyword evidence="9 10" id="KW-0342">GTP-binding</keyword>
<dbReference type="CDD" id="cd04466">
    <property type="entry name" value="S1_YloQ_GTPase"/>
    <property type="match status" value="1"/>
</dbReference>
<comment type="subunit">
    <text evidence="10">Monomer. Associates with 30S ribosomal subunit, binds 16S rRNA.</text>
</comment>
<evidence type="ECO:0000256" key="6">
    <source>
        <dbReference type="ARBA" id="ARBA00022801"/>
    </source>
</evidence>
<evidence type="ECO:0000256" key="5">
    <source>
        <dbReference type="ARBA" id="ARBA00022741"/>
    </source>
</evidence>
<name>A0A974WK80_9BACT</name>
<dbReference type="InterPro" id="IPR031944">
    <property type="entry name" value="RsgA_N"/>
</dbReference>
<evidence type="ECO:0000256" key="3">
    <source>
        <dbReference type="ARBA" id="ARBA00022723"/>
    </source>
</evidence>
<dbReference type="GO" id="GO:0003924">
    <property type="term" value="F:GTPase activity"/>
    <property type="evidence" value="ECO:0007669"/>
    <property type="project" value="UniProtKB-UniRule"/>
</dbReference>
<dbReference type="CDD" id="cd01854">
    <property type="entry name" value="YjeQ_EngC"/>
    <property type="match status" value="1"/>
</dbReference>
<dbReference type="GO" id="GO:0005525">
    <property type="term" value="F:GTP binding"/>
    <property type="evidence" value="ECO:0007669"/>
    <property type="project" value="UniProtKB-UniRule"/>
</dbReference>
<evidence type="ECO:0000256" key="7">
    <source>
        <dbReference type="ARBA" id="ARBA00022833"/>
    </source>
</evidence>
<dbReference type="PROSITE" id="PS51721">
    <property type="entry name" value="G_CP"/>
    <property type="match status" value="1"/>
</dbReference>
<dbReference type="EC" id="3.6.1.-" evidence="10"/>
<dbReference type="InterPro" id="IPR030378">
    <property type="entry name" value="G_CP_dom"/>
</dbReference>
<keyword evidence="5 10" id="KW-0547">Nucleotide-binding</keyword>
<gene>
    <name evidence="10 13" type="primary">rsgA</name>
    <name evidence="13" type="ORF">JR347_00945</name>
</gene>
<comment type="function">
    <text evidence="10">One of several proteins that assist in the late maturation steps of the functional core of the 30S ribosomal subunit. Helps release RbfA from mature subunits. May play a role in the assembly of ribosomal proteins into the subunit. Circularly permuted GTPase that catalyzes slow GTP hydrolysis, GTPase activity is stimulated by the 30S ribosomal subunit.</text>
</comment>
<dbReference type="Gene3D" id="2.40.50.140">
    <property type="entry name" value="Nucleic acid-binding proteins"/>
    <property type="match status" value="1"/>
</dbReference>
<dbReference type="PROSITE" id="PS50936">
    <property type="entry name" value="ENGC_GTPASE"/>
    <property type="match status" value="1"/>
</dbReference>
<organism evidence="13 14">
    <name type="scientific">Fulvivirga lutea</name>
    <dbReference type="NCBI Taxonomy" id="2810512"/>
    <lineage>
        <taxon>Bacteria</taxon>
        <taxon>Pseudomonadati</taxon>
        <taxon>Bacteroidota</taxon>
        <taxon>Cytophagia</taxon>
        <taxon>Cytophagales</taxon>
        <taxon>Fulvivirgaceae</taxon>
        <taxon>Fulvivirga</taxon>
    </lineage>
</organism>
<dbReference type="KEGG" id="fuv:JR347_00945"/>
<feature type="binding site" evidence="10">
    <location>
        <begin position="127"/>
        <end position="130"/>
    </location>
    <ligand>
        <name>GTP</name>
        <dbReference type="ChEBI" id="CHEBI:37565"/>
    </ligand>
</feature>
<dbReference type="Pfam" id="PF16745">
    <property type="entry name" value="RsgA_N"/>
    <property type="match status" value="1"/>
</dbReference>
<dbReference type="PANTHER" id="PTHR32120">
    <property type="entry name" value="SMALL RIBOSOMAL SUBUNIT BIOGENESIS GTPASE RSGA"/>
    <property type="match status" value="1"/>
</dbReference>
<feature type="binding site" evidence="10">
    <location>
        <position position="276"/>
    </location>
    <ligand>
        <name>Zn(2+)</name>
        <dbReference type="ChEBI" id="CHEBI:29105"/>
    </ligand>
</feature>
<feature type="binding site" evidence="10">
    <location>
        <position position="263"/>
    </location>
    <ligand>
        <name>Zn(2+)</name>
        <dbReference type="ChEBI" id="CHEBI:29105"/>
    </ligand>
</feature>
<feature type="binding site" evidence="10">
    <location>
        <position position="270"/>
    </location>
    <ligand>
        <name>Zn(2+)</name>
        <dbReference type="ChEBI" id="CHEBI:29105"/>
    </ligand>
</feature>
<keyword evidence="8 10" id="KW-0694">RNA-binding</keyword>
<comment type="cofactor">
    <cofactor evidence="10">
        <name>Zn(2+)</name>
        <dbReference type="ChEBI" id="CHEBI:29105"/>
    </cofactor>
    <text evidence="10">Binds 1 zinc ion per subunit.</text>
</comment>
<reference evidence="13" key="1">
    <citation type="submission" date="2021-02" db="EMBL/GenBank/DDBJ databases">
        <title>Fulvivirga sp. S481 isolated from sea water.</title>
        <authorList>
            <person name="Bae S.S."/>
            <person name="Baek K."/>
        </authorList>
    </citation>
    <scope>NUCLEOTIDE SEQUENCE</scope>
    <source>
        <strain evidence="13">S481</strain>
    </source>
</reference>
<dbReference type="Pfam" id="PF03193">
    <property type="entry name" value="RsgA_GTPase"/>
    <property type="match status" value="1"/>
</dbReference>
<feature type="binding site" evidence="10">
    <location>
        <begin position="181"/>
        <end position="189"/>
    </location>
    <ligand>
        <name>GTP</name>
        <dbReference type="ChEBI" id="CHEBI:37565"/>
    </ligand>
</feature>
<dbReference type="PANTHER" id="PTHR32120:SF11">
    <property type="entry name" value="SMALL RIBOSOMAL SUBUNIT BIOGENESIS GTPASE RSGA 1, MITOCHONDRIAL-RELATED"/>
    <property type="match status" value="1"/>
</dbReference>
<dbReference type="InterPro" id="IPR027417">
    <property type="entry name" value="P-loop_NTPase"/>
</dbReference>
<feature type="binding site" evidence="10">
    <location>
        <position position="268"/>
    </location>
    <ligand>
        <name>Zn(2+)</name>
        <dbReference type="ChEBI" id="CHEBI:29105"/>
    </ligand>
</feature>
<keyword evidence="3 10" id="KW-0479">Metal-binding</keyword>
<dbReference type="InterPro" id="IPR010914">
    <property type="entry name" value="RsgA_GTPase_dom"/>
</dbReference>
<evidence type="ECO:0000313" key="13">
    <source>
        <dbReference type="EMBL" id="QSE97685.1"/>
    </source>
</evidence>
<evidence type="ECO:0000256" key="4">
    <source>
        <dbReference type="ARBA" id="ARBA00022730"/>
    </source>
</evidence>
<feature type="domain" description="CP-type G" evidence="12">
    <location>
        <begin position="79"/>
        <end position="239"/>
    </location>
</feature>
<dbReference type="GO" id="GO:0005737">
    <property type="term" value="C:cytoplasm"/>
    <property type="evidence" value="ECO:0007669"/>
    <property type="project" value="UniProtKB-SubCell"/>
</dbReference>
<dbReference type="EMBL" id="CP070608">
    <property type="protein sequence ID" value="QSE97685.1"/>
    <property type="molecule type" value="Genomic_DNA"/>
</dbReference>
<comment type="similarity">
    <text evidence="10">Belongs to the TRAFAC class YlqF/YawG GTPase family. RsgA subfamily.</text>
</comment>
<dbReference type="Proteomes" id="UP000662783">
    <property type="component" value="Chromosome"/>
</dbReference>
<accession>A0A974WK80</accession>
<proteinExistence type="inferred from homology"/>
<feature type="domain" description="EngC GTPase" evidence="11">
    <location>
        <begin position="87"/>
        <end position="237"/>
    </location>
</feature>
<evidence type="ECO:0000259" key="11">
    <source>
        <dbReference type="PROSITE" id="PS50936"/>
    </source>
</evidence>
<comment type="subcellular location">
    <subcellularLocation>
        <location evidence="10">Cytoplasm</location>
    </subcellularLocation>
</comment>
<evidence type="ECO:0000256" key="9">
    <source>
        <dbReference type="ARBA" id="ARBA00023134"/>
    </source>
</evidence>
<evidence type="ECO:0000313" key="14">
    <source>
        <dbReference type="Proteomes" id="UP000662783"/>
    </source>
</evidence>
<dbReference type="GO" id="GO:0042274">
    <property type="term" value="P:ribosomal small subunit biogenesis"/>
    <property type="evidence" value="ECO:0007669"/>
    <property type="project" value="UniProtKB-UniRule"/>
</dbReference>
<protein>
    <recommendedName>
        <fullName evidence="10">Small ribosomal subunit biogenesis GTPase RsgA</fullName>
        <ecNumber evidence="10">3.6.1.-</ecNumber>
    </recommendedName>
</protein>
<keyword evidence="2 10" id="KW-0690">Ribosome biogenesis</keyword>
<dbReference type="HAMAP" id="MF_01820">
    <property type="entry name" value="GTPase_RsgA"/>
    <property type="match status" value="1"/>
</dbReference>
<keyword evidence="14" id="KW-1185">Reference proteome</keyword>
<keyword evidence="7 10" id="KW-0862">Zinc</keyword>
<keyword evidence="4 10" id="KW-0699">rRNA-binding</keyword>
<dbReference type="GO" id="GO:0019843">
    <property type="term" value="F:rRNA binding"/>
    <property type="evidence" value="ECO:0007669"/>
    <property type="project" value="UniProtKB-KW"/>
</dbReference>
<dbReference type="InterPro" id="IPR012340">
    <property type="entry name" value="NA-bd_OB-fold"/>
</dbReference>
<dbReference type="InterPro" id="IPR004881">
    <property type="entry name" value="Ribosome_biogen_GTPase_RsgA"/>
</dbReference>
<evidence type="ECO:0000256" key="8">
    <source>
        <dbReference type="ARBA" id="ARBA00022884"/>
    </source>
</evidence>
<dbReference type="SUPFAM" id="SSF52540">
    <property type="entry name" value="P-loop containing nucleoside triphosphate hydrolases"/>
    <property type="match status" value="1"/>
</dbReference>
<dbReference type="GO" id="GO:0046872">
    <property type="term" value="F:metal ion binding"/>
    <property type="evidence" value="ECO:0007669"/>
    <property type="project" value="UniProtKB-KW"/>
</dbReference>
<dbReference type="Gene3D" id="1.10.40.50">
    <property type="entry name" value="Probable gtpase engc, domain 3"/>
    <property type="match status" value="1"/>
</dbReference>
<dbReference type="SUPFAM" id="SSF50249">
    <property type="entry name" value="Nucleic acid-binding proteins"/>
    <property type="match status" value="1"/>
</dbReference>
<dbReference type="AlphaFoldDB" id="A0A974WK80"/>
<evidence type="ECO:0000256" key="2">
    <source>
        <dbReference type="ARBA" id="ARBA00022517"/>
    </source>
</evidence>
<evidence type="ECO:0000259" key="12">
    <source>
        <dbReference type="PROSITE" id="PS51721"/>
    </source>
</evidence>
<dbReference type="RefSeq" id="WP_205722194.1">
    <property type="nucleotide sequence ID" value="NZ_CP070608.1"/>
</dbReference>
<evidence type="ECO:0000256" key="1">
    <source>
        <dbReference type="ARBA" id="ARBA00022490"/>
    </source>
</evidence>
<evidence type="ECO:0000256" key="10">
    <source>
        <dbReference type="HAMAP-Rule" id="MF_01820"/>
    </source>
</evidence>
<keyword evidence="1 10" id="KW-0963">Cytoplasm</keyword>
<dbReference type="NCBIfam" id="TIGR00157">
    <property type="entry name" value="ribosome small subunit-dependent GTPase A"/>
    <property type="match status" value="1"/>
</dbReference>
<keyword evidence="6 10" id="KW-0378">Hydrolase</keyword>